<feature type="signal peptide" evidence="1">
    <location>
        <begin position="1"/>
        <end position="21"/>
    </location>
</feature>
<name>S8ABI1_DACHA</name>
<comment type="caution">
    <text evidence="2">The sequence shown here is derived from an EMBL/GenBank/DDBJ whole genome shotgun (WGS) entry which is preliminary data.</text>
</comment>
<dbReference type="HOGENOM" id="CLU_2145759_0_0_1"/>
<keyword evidence="1" id="KW-0732">Signal</keyword>
<protein>
    <submittedName>
        <fullName evidence="2">Uncharacterized protein</fullName>
    </submittedName>
</protein>
<evidence type="ECO:0000313" key="2">
    <source>
        <dbReference type="EMBL" id="EPS40269.1"/>
    </source>
</evidence>
<dbReference type="Proteomes" id="UP000015100">
    <property type="component" value="Unassembled WGS sequence"/>
</dbReference>
<proteinExistence type="predicted"/>
<gene>
    <name evidence="2" type="ORF">H072_5935</name>
</gene>
<organism evidence="2 3">
    <name type="scientific">Dactylellina haptotyla (strain CBS 200.50)</name>
    <name type="common">Nematode-trapping fungus</name>
    <name type="synonym">Monacrosporium haptotylum</name>
    <dbReference type="NCBI Taxonomy" id="1284197"/>
    <lineage>
        <taxon>Eukaryota</taxon>
        <taxon>Fungi</taxon>
        <taxon>Dikarya</taxon>
        <taxon>Ascomycota</taxon>
        <taxon>Pezizomycotina</taxon>
        <taxon>Orbiliomycetes</taxon>
        <taxon>Orbiliales</taxon>
        <taxon>Orbiliaceae</taxon>
        <taxon>Dactylellina</taxon>
    </lineage>
</organism>
<feature type="chain" id="PRO_5004547631" evidence="1">
    <location>
        <begin position="22"/>
        <end position="112"/>
    </location>
</feature>
<evidence type="ECO:0000313" key="3">
    <source>
        <dbReference type="Proteomes" id="UP000015100"/>
    </source>
</evidence>
<accession>S8ABI1</accession>
<keyword evidence="3" id="KW-1185">Reference proteome</keyword>
<evidence type="ECO:0000256" key="1">
    <source>
        <dbReference type="SAM" id="SignalP"/>
    </source>
</evidence>
<dbReference type="AlphaFoldDB" id="S8ABI1"/>
<reference evidence="3" key="2">
    <citation type="submission" date="2013-04" db="EMBL/GenBank/DDBJ databases">
        <title>Genomic mechanisms accounting for the adaptation to parasitism in nematode-trapping fungi.</title>
        <authorList>
            <person name="Ahren D.G."/>
        </authorList>
    </citation>
    <scope>NUCLEOTIDE SEQUENCE [LARGE SCALE GENOMIC DNA]</scope>
    <source>
        <strain evidence="3">CBS 200.50</strain>
    </source>
</reference>
<reference evidence="2 3" key="1">
    <citation type="journal article" date="2013" name="PLoS Genet.">
        <title>Genomic mechanisms accounting for the adaptation to parasitism in nematode-trapping fungi.</title>
        <authorList>
            <person name="Meerupati T."/>
            <person name="Andersson K.M."/>
            <person name="Friman E."/>
            <person name="Kumar D."/>
            <person name="Tunlid A."/>
            <person name="Ahren D."/>
        </authorList>
    </citation>
    <scope>NUCLEOTIDE SEQUENCE [LARGE SCALE GENOMIC DNA]</scope>
    <source>
        <strain evidence="2 3">CBS 200.50</strain>
    </source>
</reference>
<sequence>MARVNKLQFLVSAALFALASAAPTATSAAATVTLRIPSTPSADRQCVDPGFQGFSIESVSWMDYSGNSSDINAFVYPAPRALQTLGDQLKALEIGNEYGHDFKQGPRGYVDL</sequence>
<dbReference type="EMBL" id="AQGS01000432">
    <property type="protein sequence ID" value="EPS40269.1"/>
    <property type="molecule type" value="Genomic_DNA"/>
</dbReference>